<feature type="coiled-coil region" evidence="1">
    <location>
        <begin position="15"/>
        <end position="224"/>
    </location>
</feature>
<dbReference type="VEuPathDB" id="FungiDB:SPPG_01433"/>
<feature type="coiled-coil region" evidence="1">
    <location>
        <begin position="257"/>
        <end position="301"/>
    </location>
</feature>
<dbReference type="PANTHER" id="PTHR16275:SF8">
    <property type="entry name" value="COILED-COIL DOMAIN-CONTAINING PROTEIN 40"/>
    <property type="match status" value="1"/>
</dbReference>
<dbReference type="Gene3D" id="1.20.5.340">
    <property type="match status" value="1"/>
</dbReference>
<keyword evidence="1" id="KW-0175">Coiled coil</keyword>
<dbReference type="eggNOG" id="ENOG502SMHW">
    <property type="taxonomic scope" value="Eukaryota"/>
</dbReference>
<dbReference type="GO" id="GO:0035082">
    <property type="term" value="P:axoneme assembly"/>
    <property type="evidence" value="ECO:0007669"/>
    <property type="project" value="InterPro"/>
</dbReference>
<dbReference type="AlphaFoldDB" id="A0A0L0HSV4"/>
<dbReference type="InParanoid" id="A0A0L0HSV4"/>
<evidence type="ECO:0000256" key="2">
    <source>
        <dbReference type="SAM" id="MobiDB-lite"/>
    </source>
</evidence>
<dbReference type="GeneID" id="27685093"/>
<reference evidence="3 4" key="1">
    <citation type="submission" date="2009-08" db="EMBL/GenBank/DDBJ databases">
        <title>The Genome Sequence of Spizellomyces punctatus strain DAOM BR117.</title>
        <authorList>
            <consortium name="The Broad Institute Genome Sequencing Platform"/>
            <person name="Russ C."/>
            <person name="Cuomo C."/>
            <person name="Shea T."/>
            <person name="Young S.K."/>
            <person name="Zeng Q."/>
            <person name="Koehrsen M."/>
            <person name="Haas B."/>
            <person name="Borodovsky M."/>
            <person name="Guigo R."/>
            <person name="Alvarado L."/>
            <person name="Berlin A."/>
            <person name="Bochicchio J."/>
            <person name="Borenstein D."/>
            <person name="Chapman S."/>
            <person name="Chen Z."/>
            <person name="Engels R."/>
            <person name="Freedman E."/>
            <person name="Gellesch M."/>
            <person name="Goldberg J."/>
            <person name="Griggs A."/>
            <person name="Gujja S."/>
            <person name="Heiman D."/>
            <person name="Hepburn T."/>
            <person name="Howarth C."/>
            <person name="Jen D."/>
            <person name="Larson L."/>
            <person name="Lewis B."/>
            <person name="Mehta T."/>
            <person name="Park D."/>
            <person name="Pearson M."/>
            <person name="Roberts A."/>
            <person name="Saif S."/>
            <person name="Shenoy N."/>
            <person name="Sisk P."/>
            <person name="Stolte C."/>
            <person name="Sykes S."/>
            <person name="Thomson T."/>
            <person name="Walk T."/>
            <person name="White J."/>
            <person name="Yandava C."/>
            <person name="Burger G."/>
            <person name="Gray M.W."/>
            <person name="Holland P.W.H."/>
            <person name="King N."/>
            <person name="Lang F.B.F."/>
            <person name="Roger A.J."/>
            <person name="Ruiz-Trillo I."/>
            <person name="Lander E."/>
            <person name="Nusbaum C."/>
        </authorList>
    </citation>
    <scope>NUCLEOTIDE SEQUENCE [LARGE SCALE GENOMIC DNA]</scope>
    <source>
        <strain evidence="3 4">DAOM BR117</strain>
    </source>
</reference>
<name>A0A0L0HSV4_SPIPD</name>
<organism evidence="3 4">
    <name type="scientific">Spizellomyces punctatus (strain DAOM BR117)</name>
    <dbReference type="NCBI Taxonomy" id="645134"/>
    <lineage>
        <taxon>Eukaryota</taxon>
        <taxon>Fungi</taxon>
        <taxon>Fungi incertae sedis</taxon>
        <taxon>Chytridiomycota</taxon>
        <taxon>Chytridiomycota incertae sedis</taxon>
        <taxon>Chytridiomycetes</taxon>
        <taxon>Spizellomycetales</taxon>
        <taxon>Spizellomycetaceae</taxon>
        <taxon>Spizellomyces</taxon>
    </lineage>
</organism>
<dbReference type="GO" id="GO:0005737">
    <property type="term" value="C:cytoplasm"/>
    <property type="evidence" value="ECO:0007669"/>
    <property type="project" value="TreeGrafter"/>
</dbReference>
<dbReference type="OMA" id="DMREECA"/>
<evidence type="ECO:0000313" key="3">
    <source>
        <dbReference type="EMBL" id="KND03985.1"/>
    </source>
</evidence>
<feature type="compositionally biased region" description="Polar residues" evidence="2">
    <location>
        <begin position="670"/>
        <end position="679"/>
    </location>
</feature>
<dbReference type="OrthoDB" id="2137001at2759"/>
<evidence type="ECO:0000256" key="1">
    <source>
        <dbReference type="SAM" id="Coils"/>
    </source>
</evidence>
<dbReference type="PANTHER" id="PTHR16275">
    <property type="entry name" value="COILED-COIL DOMAIN-CONTAINING PROTEIN 40"/>
    <property type="match status" value="1"/>
</dbReference>
<sequence length="813" mass="94203">MGKLNEGLGKVRNILQQNEADRKILETDREAAEREIARKIEHNKSLANSLEDARRRLDDSSTKLGQMGQVNAAYFSSIKIQRRVEEKLKKELELTEERRKATEAEMEELKKRNEGLLKSKQELEDLLTGQRGETTMAQGALHKMQRELRELAHSKRSLEKNWEDAIAAMAKRDATFQLVEDSKDKMKEKLMGVENEFRVMKAEKMELERNLREKELECQGLHNTVASLRGAVNSTDSKSRDIRSELVEAQVAESLYRQELDRVNKHHEIALEELERKTSTVSELKARIDALKQHFEEKIRNETVMQIAKKEEQIEAQAAAQVRIMTREEEAKNVNLRHDNADLRIEMRALQTMVSELRQERDAFKDRYEQINSHYVRLYDESKHIIYALERKEHDVNMLKSQIHEHKRVDKSSSYLMELQIVQKELAAAHAENERLQNLWLQSQKSNLKGKESATALEKDNQFLKTQLGITDTIRAKTANEISEAKKEAIEQKLEASKLYNELKKLQPVLDELKTKNVALEKQLIEARTQLEENDLNHTTSSQMLKTEIRRLYADRSDVRKARMADERATHGLERKYVLAREMVDKLKAERYELQKANYELKNRAEQMERRYFDAKAQSRRNTEGSKSDIGTRISSAESKSTDRPAWASFASTPGGGVDKNAKEPPPTITTPGGRSVIQGTQENGKEQLNDIPDLQAWRLKIETLTSERQYLMNENDMLKHRTSELSSRVATLEKHLADMQQRWKTLEREREQQQAQLKTFVNRCSRAEKVAAHLEKQFKEARPNSKIDYQMLTEAEPSTQLLAALMPRVQSS</sequence>
<dbReference type="SUPFAM" id="SSF57997">
    <property type="entry name" value="Tropomyosin"/>
    <property type="match status" value="1"/>
</dbReference>
<accession>A0A0L0HSV4</accession>
<feature type="region of interest" description="Disordered" evidence="2">
    <location>
        <begin position="613"/>
        <end position="679"/>
    </location>
</feature>
<feature type="coiled-coil region" evidence="1">
    <location>
        <begin position="340"/>
        <end position="439"/>
    </location>
</feature>
<feature type="coiled-coil region" evidence="1">
    <location>
        <begin position="475"/>
        <end position="537"/>
    </location>
</feature>
<dbReference type="Proteomes" id="UP000053201">
    <property type="component" value="Unassembled WGS sequence"/>
</dbReference>
<evidence type="ECO:0000313" key="4">
    <source>
        <dbReference type="Proteomes" id="UP000053201"/>
    </source>
</evidence>
<feature type="coiled-coil region" evidence="1">
    <location>
        <begin position="723"/>
        <end position="757"/>
    </location>
</feature>
<dbReference type="EMBL" id="KQ257451">
    <property type="protein sequence ID" value="KND03985.1"/>
    <property type="molecule type" value="Genomic_DNA"/>
</dbReference>
<dbReference type="STRING" id="645134.A0A0L0HSV4"/>
<keyword evidence="4" id="KW-1185">Reference proteome</keyword>
<dbReference type="InterPro" id="IPR037386">
    <property type="entry name" value="CCDC40"/>
</dbReference>
<gene>
    <name evidence="3" type="ORF">SPPG_01433</name>
</gene>
<protein>
    <submittedName>
        <fullName evidence="3">Uncharacterized protein</fullName>
    </submittedName>
</protein>
<feature type="non-terminal residue" evidence="3">
    <location>
        <position position="1"/>
    </location>
</feature>
<proteinExistence type="predicted"/>
<dbReference type="RefSeq" id="XP_016612024.1">
    <property type="nucleotide sequence ID" value="XM_016749750.1"/>
</dbReference>